<keyword evidence="4 5" id="KW-0472">Membrane</keyword>
<evidence type="ECO:0000313" key="6">
    <source>
        <dbReference type="EMBL" id="EKC61235.1"/>
    </source>
</evidence>
<protein>
    <submittedName>
        <fullName evidence="6">Carbohydrate ABC transporter substrate-binding protein</fullName>
    </submittedName>
</protein>
<evidence type="ECO:0000256" key="1">
    <source>
        <dbReference type="ARBA" id="ARBA00004141"/>
    </source>
</evidence>
<evidence type="ECO:0000256" key="5">
    <source>
        <dbReference type="SAM" id="Phobius"/>
    </source>
</evidence>
<feature type="non-terminal residue" evidence="6">
    <location>
        <position position="1"/>
    </location>
</feature>
<evidence type="ECO:0000256" key="3">
    <source>
        <dbReference type="ARBA" id="ARBA00022989"/>
    </source>
</evidence>
<comment type="caution">
    <text evidence="6">The sequence shown here is derived from an EMBL/GenBank/DDBJ whole genome shotgun (WGS) entry which is preliminary data.</text>
</comment>
<keyword evidence="3 5" id="KW-1133">Transmembrane helix</keyword>
<proteinExistence type="predicted"/>
<sequence>QILTGGQGGPNNTTKTLIMYLNEQIGTSKNYGMAGALSVIIFIVCAALSLVVYYFLLLTEATRSTKKGR</sequence>
<dbReference type="EMBL" id="AJWZ01005921">
    <property type="protein sequence ID" value="EKC61235.1"/>
    <property type="molecule type" value="Genomic_DNA"/>
</dbReference>
<dbReference type="AlphaFoldDB" id="K1T4R6"/>
<name>K1T4R6_9ZZZZ</name>
<reference evidence="6" key="1">
    <citation type="journal article" date="2013" name="Environ. Microbiol.">
        <title>Microbiota from the distal guts of lean and obese adolescents exhibit partial functional redundancy besides clear differences in community structure.</title>
        <authorList>
            <person name="Ferrer M."/>
            <person name="Ruiz A."/>
            <person name="Lanza F."/>
            <person name="Haange S.B."/>
            <person name="Oberbach A."/>
            <person name="Till H."/>
            <person name="Bargiela R."/>
            <person name="Campoy C."/>
            <person name="Segura M.T."/>
            <person name="Richter M."/>
            <person name="von Bergen M."/>
            <person name="Seifert J."/>
            <person name="Suarez A."/>
        </authorList>
    </citation>
    <scope>NUCLEOTIDE SEQUENCE</scope>
</reference>
<dbReference type="GO" id="GO:0016020">
    <property type="term" value="C:membrane"/>
    <property type="evidence" value="ECO:0007669"/>
    <property type="project" value="UniProtKB-SubCell"/>
</dbReference>
<organism evidence="6">
    <name type="scientific">human gut metagenome</name>
    <dbReference type="NCBI Taxonomy" id="408170"/>
    <lineage>
        <taxon>unclassified sequences</taxon>
        <taxon>metagenomes</taxon>
        <taxon>organismal metagenomes</taxon>
    </lineage>
</organism>
<evidence type="ECO:0000256" key="4">
    <source>
        <dbReference type="ARBA" id="ARBA00023136"/>
    </source>
</evidence>
<dbReference type="InterPro" id="IPR035906">
    <property type="entry name" value="MetI-like_sf"/>
</dbReference>
<dbReference type="Gene3D" id="1.10.3720.10">
    <property type="entry name" value="MetI-like"/>
    <property type="match status" value="1"/>
</dbReference>
<accession>K1T4R6</accession>
<evidence type="ECO:0000256" key="2">
    <source>
        <dbReference type="ARBA" id="ARBA00022692"/>
    </source>
</evidence>
<keyword evidence="2 5" id="KW-0812">Transmembrane</keyword>
<comment type="subcellular location">
    <subcellularLocation>
        <location evidence="1">Membrane</location>
        <topology evidence="1">Multi-pass membrane protein</topology>
    </subcellularLocation>
</comment>
<dbReference type="SUPFAM" id="SSF161098">
    <property type="entry name" value="MetI-like"/>
    <property type="match status" value="1"/>
</dbReference>
<gene>
    <name evidence="6" type="ORF">OBE_08581</name>
</gene>
<feature type="transmembrane region" description="Helical" evidence="5">
    <location>
        <begin position="31"/>
        <end position="57"/>
    </location>
</feature>